<dbReference type="Pfam" id="PF08241">
    <property type="entry name" value="Methyltransf_11"/>
    <property type="match status" value="1"/>
</dbReference>
<keyword evidence="6" id="KW-1185">Reference proteome</keyword>
<dbReference type="PANTHER" id="PTHR44942:SF4">
    <property type="entry name" value="METHYLTRANSFERASE TYPE 11 DOMAIN-CONTAINING PROTEIN"/>
    <property type="match status" value="1"/>
</dbReference>
<accession>A0ABN2Q2X5</accession>
<dbReference type="InterPro" id="IPR013216">
    <property type="entry name" value="Methyltransf_11"/>
</dbReference>
<comment type="caution">
    <text evidence="5">The sequence shown here is derived from an EMBL/GenBank/DDBJ whole genome shotgun (WGS) entry which is preliminary data.</text>
</comment>
<sequence>MHFDADAAGYESARPPYPDALWACLHELGALRPGLRALDLGAGSGQATGPLLEAGLTVTAVEPGVHLAARLSERFPEAVVLVSRAEDAVLPTGSFDVVVAATSIHWMDLAVVLPKVRAALVDRGLLLVWANEYGDPSVPRTPFRERVETIVRARAPLPPDDRQALDPPRWAETFTRGGHFRVVRQELFRWAIDLDAAQVRALFATFSNWTADEANEAADAVCSLGGTVHEHYTTPLIALEAV</sequence>
<dbReference type="CDD" id="cd02440">
    <property type="entry name" value="AdoMet_MTases"/>
    <property type="match status" value="1"/>
</dbReference>
<keyword evidence="3" id="KW-0808">Transferase</keyword>
<reference evidence="5 6" key="1">
    <citation type="journal article" date="2019" name="Int. J. Syst. Evol. Microbiol.">
        <title>The Global Catalogue of Microorganisms (GCM) 10K type strain sequencing project: providing services to taxonomists for standard genome sequencing and annotation.</title>
        <authorList>
            <consortium name="The Broad Institute Genomics Platform"/>
            <consortium name="The Broad Institute Genome Sequencing Center for Infectious Disease"/>
            <person name="Wu L."/>
            <person name="Ma J."/>
        </authorList>
    </citation>
    <scope>NUCLEOTIDE SEQUENCE [LARGE SCALE GENOMIC DNA]</scope>
    <source>
        <strain evidence="5 6">JCM 14901</strain>
    </source>
</reference>
<evidence type="ECO:0000259" key="4">
    <source>
        <dbReference type="Pfam" id="PF08241"/>
    </source>
</evidence>
<evidence type="ECO:0000256" key="2">
    <source>
        <dbReference type="ARBA" id="ARBA00022603"/>
    </source>
</evidence>
<dbReference type="PANTHER" id="PTHR44942">
    <property type="entry name" value="METHYLTRANSF_11 DOMAIN-CONTAINING PROTEIN"/>
    <property type="match status" value="1"/>
</dbReference>
<organism evidence="5 6">
    <name type="scientific">Microbacterium deminutum</name>
    <dbReference type="NCBI Taxonomy" id="344164"/>
    <lineage>
        <taxon>Bacteria</taxon>
        <taxon>Bacillati</taxon>
        <taxon>Actinomycetota</taxon>
        <taxon>Actinomycetes</taxon>
        <taxon>Micrococcales</taxon>
        <taxon>Microbacteriaceae</taxon>
        <taxon>Microbacterium</taxon>
    </lineage>
</organism>
<protein>
    <submittedName>
        <fullName evidence="5">Class I SAM-dependent methyltransferase</fullName>
    </submittedName>
</protein>
<dbReference type="GO" id="GO:0032259">
    <property type="term" value="P:methylation"/>
    <property type="evidence" value="ECO:0007669"/>
    <property type="project" value="UniProtKB-KW"/>
</dbReference>
<dbReference type="GO" id="GO:0008168">
    <property type="term" value="F:methyltransferase activity"/>
    <property type="evidence" value="ECO:0007669"/>
    <property type="project" value="UniProtKB-KW"/>
</dbReference>
<comment type="similarity">
    <text evidence="1">Belongs to the methyltransferase superfamily.</text>
</comment>
<dbReference type="Gene3D" id="3.40.50.150">
    <property type="entry name" value="Vaccinia Virus protein VP39"/>
    <property type="match status" value="1"/>
</dbReference>
<evidence type="ECO:0000256" key="1">
    <source>
        <dbReference type="ARBA" id="ARBA00008361"/>
    </source>
</evidence>
<dbReference type="EMBL" id="BAAAOG010000001">
    <property type="protein sequence ID" value="GAA1942638.1"/>
    <property type="molecule type" value="Genomic_DNA"/>
</dbReference>
<keyword evidence="2 5" id="KW-0489">Methyltransferase</keyword>
<dbReference type="InterPro" id="IPR029063">
    <property type="entry name" value="SAM-dependent_MTases_sf"/>
</dbReference>
<dbReference type="Proteomes" id="UP001499933">
    <property type="component" value="Unassembled WGS sequence"/>
</dbReference>
<evidence type="ECO:0000313" key="5">
    <source>
        <dbReference type="EMBL" id="GAA1942638.1"/>
    </source>
</evidence>
<proteinExistence type="inferred from homology"/>
<dbReference type="InterPro" id="IPR051052">
    <property type="entry name" value="Diverse_substrate_MTase"/>
</dbReference>
<feature type="domain" description="Methyltransferase type 11" evidence="4">
    <location>
        <begin position="38"/>
        <end position="127"/>
    </location>
</feature>
<gene>
    <name evidence="5" type="ORF">GCM10009776_00490</name>
</gene>
<name>A0ABN2Q2X5_9MICO</name>
<evidence type="ECO:0000256" key="3">
    <source>
        <dbReference type="ARBA" id="ARBA00022679"/>
    </source>
</evidence>
<dbReference type="SUPFAM" id="SSF53335">
    <property type="entry name" value="S-adenosyl-L-methionine-dependent methyltransferases"/>
    <property type="match status" value="1"/>
</dbReference>
<evidence type="ECO:0000313" key="6">
    <source>
        <dbReference type="Proteomes" id="UP001499933"/>
    </source>
</evidence>